<feature type="transmembrane region" description="Helical" evidence="8">
    <location>
        <begin position="171"/>
        <end position="193"/>
    </location>
</feature>
<keyword evidence="2 8" id="KW-0813">Transport</keyword>
<organism evidence="10">
    <name type="scientific">Fervidicoccus fontis</name>
    <dbReference type="NCBI Taxonomy" id="683846"/>
    <lineage>
        <taxon>Archaea</taxon>
        <taxon>Thermoproteota</taxon>
        <taxon>Thermoprotei</taxon>
        <taxon>Fervidicoccales</taxon>
        <taxon>Fervidicoccaceae</taxon>
        <taxon>Fervidicoccus</taxon>
    </lineage>
</organism>
<feature type="transmembrane region" description="Helical" evidence="8">
    <location>
        <begin position="12"/>
        <end position="43"/>
    </location>
</feature>
<keyword evidence="5 8" id="KW-0812">Transmembrane</keyword>
<dbReference type="EMBL" id="DSDY01000146">
    <property type="protein sequence ID" value="HDS10899.1"/>
    <property type="molecule type" value="Genomic_DNA"/>
</dbReference>
<evidence type="ECO:0000256" key="6">
    <source>
        <dbReference type="ARBA" id="ARBA00022989"/>
    </source>
</evidence>
<comment type="caution">
    <text evidence="10">The sequence shown here is derived from an EMBL/GenBank/DDBJ whole genome shotgun (WGS) entry which is preliminary data.</text>
</comment>
<feature type="transmembrane region" description="Helical" evidence="8">
    <location>
        <begin position="278"/>
        <end position="300"/>
    </location>
</feature>
<evidence type="ECO:0000256" key="1">
    <source>
        <dbReference type="ARBA" id="ARBA00004429"/>
    </source>
</evidence>
<dbReference type="GO" id="GO:0055085">
    <property type="term" value="P:transmembrane transport"/>
    <property type="evidence" value="ECO:0007669"/>
    <property type="project" value="InterPro"/>
</dbReference>
<dbReference type="CDD" id="cd06261">
    <property type="entry name" value="TM_PBP2"/>
    <property type="match status" value="2"/>
</dbReference>
<feature type="transmembrane region" description="Helical" evidence="8">
    <location>
        <begin position="125"/>
        <end position="142"/>
    </location>
</feature>
<evidence type="ECO:0000259" key="9">
    <source>
        <dbReference type="PROSITE" id="PS50928"/>
    </source>
</evidence>
<feature type="transmembrane region" description="Helical" evidence="8">
    <location>
        <begin position="321"/>
        <end position="341"/>
    </location>
</feature>
<feature type="transmembrane region" description="Helical" evidence="8">
    <location>
        <begin position="568"/>
        <end position="593"/>
    </location>
</feature>
<dbReference type="GO" id="GO:0005886">
    <property type="term" value="C:plasma membrane"/>
    <property type="evidence" value="ECO:0007669"/>
    <property type="project" value="UniProtKB-SubCell"/>
</dbReference>
<gene>
    <name evidence="10" type="ORF">ENO04_04725</name>
</gene>
<evidence type="ECO:0000256" key="2">
    <source>
        <dbReference type="ARBA" id="ARBA00022448"/>
    </source>
</evidence>
<keyword evidence="3" id="KW-1003">Cell membrane</keyword>
<dbReference type="Gene3D" id="1.10.3720.10">
    <property type="entry name" value="MetI-like"/>
    <property type="match status" value="2"/>
</dbReference>
<dbReference type="SUPFAM" id="SSF161098">
    <property type="entry name" value="MetI-like"/>
    <property type="match status" value="2"/>
</dbReference>
<keyword evidence="4" id="KW-0997">Cell inner membrane</keyword>
<feature type="transmembrane region" description="Helical" evidence="8">
    <location>
        <begin position="387"/>
        <end position="409"/>
    </location>
</feature>
<dbReference type="PROSITE" id="PS50928">
    <property type="entry name" value="ABC_TM1"/>
    <property type="match status" value="2"/>
</dbReference>
<feature type="domain" description="ABC transmembrane type-1" evidence="9">
    <location>
        <begin position="87"/>
        <end position="294"/>
    </location>
</feature>
<evidence type="ECO:0000313" key="10">
    <source>
        <dbReference type="EMBL" id="HDS10899.1"/>
    </source>
</evidence>
<evidence type="ECO:0000256" key="5">
    <source>
        <dbReference type="ARBA" id="ARBA00022692"/>
    </source>
</evidence>
<feature type="transmembrane region" description="Helical" evidence="8">
    <location>
        <begin position="506"/>
        <end position="525"/>
    </location>
</feature>
<sequence length="602" mass="65931">MSSSFFGKARKLYDLFFISQASAAFVYFTVFLILPISMILVAAKEYGLSSLVQPHNIRLSPIGNLVTITKVGESLNIRFYGYSFGTILNSLIIASIVTLFSTILGVLVAFVLARYDFPLKSVLRILAIIPLLMTPFVNAYVIKKLFGPTFGYNTISWLLSTVIGHDVKLMFAGYSGVVLTQIITFYPIVYLNVYSSMNNIDPSLEEQAENLGAKGFRLFRTITLPLSLPGVMAGATLVFIFSIEDVAAPIIFGVRDVLAYQVYSYFQGVRVGLGNPEAAGLSLVMLVIALAMFIAIRNYVNLRQYAMLSKGGRWKPRIRKLGLKGLVAIYFFVFPLVLFTVSPQIGVFMLALSERWAETPLPQGFTLKHLMGLFQIRGVFKAILNSVLYSLAAVAIIVVLAISTSYVVSRYKLRGISVLDYLSTAPLAIPGLVIAYGYFYFFHDAFRGTMLDPIVNPALPIIIAYSIRRLPFAARSIFAGLQQTHVSLEEASLNLGASRLRTLTKIVIPLIILNIVSGAMISFVYCVAETSVSITLGGLGGDITSPTHKAPISMAMLDLITSGRVESVHLAAALGVFLILVQIIVIVLITLVFKQSYAFIGV</sequence>
<comment type="subcellular location">
    <subcellularLocation>
        <location evidence="1">Cell inner membrane</location>
        <topology evidence="1">Multi-pass membrane protein</topology>
    </subcellularLocation>
    <subcellularLocation>
        <location evidence="8">Cell membrane</location>
        <topology evidence="8">Multi-pass membrane protein</topology>
    </subcellularLocation>
</comment>
<dbReference type="InterPro" id="IPR035906">
    <property type="entry name" value="MetI-like_sf"/>
</dbReference>
<name>A0A7C1E202_9CREN</name>
<feature type="domain" description="ABC transmembrane type-1" evidence="9">
    <location>
        <begin position="383"/>
        <end position="589"/>
    </location>
</feature>
<evidence type="ECO:0000256" key="7">
    <source>
        <dbReference type="ARBA" id="ARBA00023136"/>
    </source>
</evidence>
<dbReference type="PANTHER" id="PTHR43357">
    <property type="entry name" value="INNER MEMBRANE ABC TRANSPORTER PERMEASE PROTEIN YDCV"/>
    <property type="match status" value="1"/>
</dbReference>
<dbReference type="PANTHER" id="PTHR43357:SF3">
    <property type="entry name" value="FE(3+)-TRANSPORT SYSTEM PERMEASE PROTEIN FBPB 2"/>
    <property type="match status" value="1"/>
</dbReference>
<keyword evidence="6 8" id="KW-1133">Transmembrane helix</keyword>
<keyword evidence="7 8" id="KW-0472">Membrane</keyword>
<feature type="transmembrane region" description="Helical" evidence="8">
    <location>
        <begin position="222"/>
        <end position="243"/>
    </location>
</feature>
<dbReference type="Pfam" id="PF00528">
    <property type="entry name" value="BPD_transp_1"/>
    <property type="match status" value="2"/>
</dbReference>
<feature type="transmembrane region" description="Helical" evidence="8">
    <location>
        <begin position="421"/>
        <end position="441"/>
    </location>
</feature>
<accession>A0A7C1E202</accession>
<comment type="similarity">
    <text evidence="8">Belongs to the binding-protein-dependent transport system permease family.</text>
</comment>
<protein>
    <submittedName>
        <fullName evidence="10">Iron ABC transporter permease</fullName>
    </submittedName>
</protein>
<reference evidence="10" key="1">
    <citation type="journal article" date="2020" name="mSystems">
        <title>Genome- and Community-Level Interaction Insights into Carbon Utilization and Element Cycling Functions of Hydrothermarchaeota in Hydrothermal Sediment.</title>
        <authorList>
            <person name="Zhou Z."/>
            <person name="Liu Y."/>
            <person name="Xu W."/>
            <person name="Pan J."/>
            <person name="Luo Z.H."/>
            <person name="Li M."/>
        </authorList>
    </citation>
    <scope>NUCLEOTIDE SEQUENCE [LARGE SCALE GENOMIC DNA]</scope>
    <source>
        <strain evidence="10">SpSt-123</strain>
    </source>
</reference>
<feature type="transmembrane region" description="Helical" evidence="8">
    <location>
        <begin position="87"/>
        <end position="113"/>
    </location>
</feature>
<dbReference type="AlphaFoldDB" id="A0A7C1E202"/>
<evidence type="ECO:0000256" key="3">
    <source>
        <dbReference type="ARBA" id="ARBA00022475"/>
    </source>
</evidence>
<proteinExistence type="inferred from homology"/>
<evidence type="ECO:0000256" key="4">
    <source>
        <dbReference type="ARBA" id="ARBA00022519"/>
    </source>
</evidence>
<evidence type="ECO:0000256" key="8">
    <source>
        <dbReference type="RuleBase" id="RU363032"/>
    </source>
</evidence>
<dbReference type="InterPro" id="IPR000515">
    <property type="entry name" value="MetI-like"/>
</dbReference>